<proteinExistence type="predicted"/>
<sequence>MINENIDAHKVKGRPKKYFNTEEAKEEAKEQRRQFKFPQILKVKQFRREVMAKQLDIPKLIIKYILEQDDIDSIITILEKYNK</sequence>
<accession>A0A5J4X281</accession>
<dbReference type="AlphaFoldDB" id="A0A5J4X281"/>
<protein>
    <submittedName>
        <fullName evidence="1">Uncharacterized protein</fullName>
    </submittedName>
</protein>
<comment type="caution">
    <text evidence="1">The sequence shown here is derived from an EMBL/GenBank/DDBJ whole genome shotgun (WGS) entry which is preliminary data.</text>
</comment>
<gene>
    <name evidence="1" type="ORF">EZS28_003114</name>
</gene>
<reference evidence="1 2" key="1">
    <citation type="submission" date="2019-03" db="EMBL/GenBank/DDBJ databases">
        <title>Single cell metagenomics reveals metabolic interactions within the superorganism composed of flagellate Streblomastix strix and complex community of Bacteroidetes bacteria on its surface.</title>
        <authorList>
            <person name="Treitli S.C."/>
            <person name="Kolisko M."/>
            <person name="Husnik F."/>
            <person name="Keeling P."/>
            <person name="Hampl V."/>
        </authorList>
    </citation>
    <scope>NUCLEOTIDE SEQUENCE [LARGE SCALE GENOMIC DNA]</scope>
    <source>
        <strain evidence="1">ST1C</strain>
    </source>
</reference>
<dbReference type="EMBL" id="SNRW01000403">
    <property type="protein sequence ID" value="KAA6401361.1"/>
    <property type="molecule type" value="Genomic_DNA"/>
</dbReference>
<evidence type="ECO:0000313" key="1">
    <source>
        <dbReference type="EMBL" id="KAA6401361.1"/>
    </source>
</evidence>
<dbReference type="Proteomes" id="UP000324800">
    <property type="component" value="Unassembled WGS sequence"/>
</dbReference>
<evidence type="ECO:0000313" key="2">
    <source>
        <dbReference type="Proteomes" id="UP000324800"/>
    </source>
</evidence>
<organism evidence="1 2">
    <name type="scientific">Streblomastix strix</name>
    <dbReference type="NCBI Taxonomy" id="222440"/>
    <lineage>
        <taxon>Eukaryota</taxon>
        <taxon>Metamonada</taxon>
        <taxon>Preaxostyla</taxon>
        <taxon>Oxymonadida</taxon>
        <taxon>Streblomastigidae</taxon>
        <taxon>Streblomastix</taxon>
    </lineage>
</organism>
<name>A0A5J4X281_9EUKA</name>